<evidence type="ECO:0000256" key="12">
    <source>
        <dbReference type="SAM" id="Phobius"/>
    </source>
</evidence>
<keyword evidence="5" id="KW-0349">Heme</keyword>
<dbReference type="GO" id="GO:0005886">
    <property type="term" value="C:plasma membrane"/>
    <property type="evidence" value="ECO:0007669"/>
    <property type="project" value="UniProtKB-SubCell"/>
</dbReference>
<evidence type="ECO:0000256" key="10">
    <source>
        <dbReference type="ARBA" id="ARBA00023004"/>
    </source>
</evidence>
<evidence type="ECO:0000256" key="4">
    <source>
        <dbReference type="ARBA" id="ARBA00022475"/>
    </source>
</evidence>
<dbReference type="AlphaFoldDB" id="A0A6B8VQP4"/>
<feature type="transmembrane region" description="Helical" evidence="12">
    <location>
        <begin position="298"/>
        <end position="321"/>
    </location>
</feature>
<dbReference type="GO" id="GO:0046872">
    <property type="term" value="F:metal ion binding"/>
    <property type="evidence" value="ECO:0007669"/>
    <property type="project" value="UniProtKB-KW"/>
</dbReference>
<keyword evidence="11 12" id="KW-0472">Membrane</keyword>
<keyword evidence="14" id="KW-1185">Reference proteome</keyword>
<feature type="transmembrane region" description="Helical" evidence="12">
    <location>
        <begin position="6"/>
        <end position="35"/>
    </location>
</feature>
<evidence type="ECO:0000313" key="13">
    <source>
        <dbReference type="EMBL" id="QGU01335.1"/>
    </source>
</evidence>
<dbReference type="PANTHER" id="PTHR43141:SF5">
    <property type="entry name" value="CYTOCHROME BD-I UBIQUINOL OXIDASE SUBUNIT 2"/>
    <property type="match status" value="1"/>
</dbReference>
<dbReference type="KEGG" id="ckw:CKALI_02185"/>
<dbReference type="NCBIfam" id="TIGR00203">
    <property type="entry name" value="cydB"/>
    <property type="match status" value="1"/>
</dbReference>
<evidence type="ECO:0000256" key="8">
    <source>
        <dbReference type="ARBA" id="ARBA00022982"/>
    </source>
</evidence>
<evidence type="ECO:0000313" key="14">
    <source>
        <dbReference type="Proteomes" id="UP000427071"/>
    </source>
</evidence>
<gene>
    <name evidence="13" type="primary">cydB</name>
    <name evidence="13" type="ORF">CKALI_02185</name>
</gene>
<sequence>MDLQTVWFVLVAVLFAGYFVLEGFDFGVGMILPWLKKEERTAAIKTIGPVWDGNEVWLITAGGALFAAFPEWYATLFSGFYLPLFLILFGLIVRGIGLEWRSKVETQNWRDWCDRGIVVGSWLAALLWGVAFGNIVKGVAIDGNRQIESGFDGFIGLLNPFGLLGGATFVLAFLIHGLLFLGLKSGEPLRTRAHDIAKKLIVPAIVVAGGFLVWTQLAHGRALTWLPLGILVLCALAAAFALFKGRDGWAFAAWAVVILMCAAQLFGTLFPNLMPTTLADGVSLDIYNSSSSPYTLKVMTWAAGFLTPLVLLYQGWTYWVFRKRVSV</sequence>
<feature type="transmembrane region" description="Helical" evidence="12">
    <location>
        <begin position="117"/>
        <end position="141"/>
    </location>
</feature>
<keyword evidence="7" id="KW-0479">Metal-binding</keyword>
<feature type="transmembrane region" description="Helical" evidence="12">
    <location>
        <begin position="223"/>
        <end position="243"/>
    </location>
</feature>
<organism evidence="13 14">
    <name type="scientific">Corynebacterium kalinowskii</name>
    <dbReference type="NCBI Taxonomy" id="2675216"/>
    <lineage>
        <taxon>Bacteria</taxon>
        <taxon>Bacillati</taxon>
        <taxon>Actinomycetota</taxon>
        <taxon>Actinomycetes</taxon>
        <taxon>Mycobacteriales</taxon>
        <taxon>Corynebacteriaceae</taxon>
        <taxon>Corynebacterium</taxon>
    </lineage>
</organism>
<dbReference type="PIRSF" id="PIRSF000267">
    <property type="entry name" value="Cyt_oxidse_sub2"/>
    <property type="match status" value="1"/>
</dbReference>
<keyword evidence="10" id="KW-0408">Iron</keyword>
<evidence type="ECO:0000256" key="3">
    <source>
        <dbReference type="ARBA" id="ARBA00022448"/>
    </source>
</evidence>
<feature type="transmembrane region" description="Helical" evidence="12">
    <location>
        <begin position="200"/>
        <end position="217"/>
    </location>
</feature>
<keyword evidence="9 12" id="KW-1133">Transmembrane helix</keyword>
<evidence type="ECO:0000256" key="1">
    <source>
        <dbReference type="ARBA" id="ARBA00004651"/>
    </source>
</evidence>
<feature type="transmembrane region" description="Helical" evidence="12">
    <location>
        <begin position="250"/>
        <end position="270"/>
    </location>
</feature>
<evidence type="ECO:0000256" key="9">
    <source>
        <dbReference type="ARBA" id="ARBA00022989"/>
    </source>
</evidence>
<keyword evidence="6 12" id="KW-0812">Transmembrane</keyword>
<accession>A0A6B8VQP4</accession>
<reference evidence="14" key="1">
    <citation type="submission" date="2019-11" db="EMBL/GenBank/DDBJ databases">
        <title>Complete genome sequence of Corynebacterium kalinowskii 1959, a novel Corynebacterium species isolated from soil of a small paddock in Vilsendorf, Germany.</title>
        <authorList>
            <person name="Schaffert L."/>
            <person name="Ruwe M."/>
            <person name="Milse J."/>
            <person name="Hanuschka K."/>
            <person name="Ortseifen V."/>
            <person name="Droste J."/>
            <person name="Brandt D."/>
            <person name="Schlueter L."/>
            <person name="Kutter Y."/>
            <person name="Vinke S."/>
            <person name="Viehoefer P."/>
            <person name="Jacob L."/>
            <person name="Luebke N.-C."/>
            <person name="Schulte-Berndt E."/>
            <person name="Hain C."/>
            <person name="Linder M."/>
            <person name="Schmidt P."/>
            <person name="Wollenschlaeger L."/>
            <person name="Luttermann T."/>
            <person name="Thieme E."/>
            <person name="Hassa J."/>
            <person name="Haak M."/>
            <person name="Wittchen M."/>
            <person name="Mentz A."/>
            <person name="Persicke M."/>
            <person name="Busche T."/>
            <person name="Ruckert C."/>
        </authorList>
    </citation>
    <scope>NUCLEOTIDE SEQUENCE [LARGE SCALE GENOMIC DNA]</scope>
    <source>
        <strain evidence="14">1959</strain>
    </source>
</reference>
<dbReference type="GO" id="GO:0016682">
    <property type="term" value="F:oxidoreductase activity, acting on diphenols and related substances as donors, oxygen as acceptor"/>
    <property type="evidence" value="ECO:0007669"/>
    <property type="project" value="TreeGrafter"/>
</dbReference>
<dbReference type="Pfam" id="PF02322">
    <property type="entry name" value="Cyt_bd_oxida_II"/>
    <property type="match status" value="1"/>
</dbReference>
<evidence type="ECO:0000256" key="2">
    <source>
        <dbReference type="ARBA" id="ARBA00007543"/>
    </source>
</evidence>
<feature type="transmembrane region" description="Helical" evidence="12">
    <location>
        <begin position="161"/>
        <end position="180"/>
    </location>
</feature>
<keyword evidence="4" id="KW-1003">Cell membrane</keyword>
<keyword evidence="8" id="KW-0249">Electron transport</keyword>
<evidence type="ECO:0000256" key="5">
    <source>
        <dbReference type="ARBA" id="ARBA00022617"/>
    </source>
</evidence>
<dbReference type="GO" id="GO:0070069">
    <property type="term" value="C:cytochrome complex"/>
    <property type="evidence" value="ECO:0007669"/>
    <property type="project" value="TreeGrafter"/>
</dbReference>
<dbReference type="RefSeq" id="WP_156191747.1">
    <property type="nucleotide sequence ID" value="NZ_CP046452.1"/>
</dbReference>
<dbReference type="InterPro" id="IPR003317">
    <property type="entry name" value="Cyt-d_oxidase_su2"/>
</dbReference>
<evidence type="ECO:0000256" key="7">
    <source>
        <dbReference type="ARBA" id="ARBA00022723"/>
    </source>
</evidence>
<name>A0A6B8VQP4_9CORY</name>
<evidence type="ECO:0000256" key="11">
    <source>
        <dbReference type="ARBA" id="ARBA00023136"/>
    </source>
</evidence>
<dbReference type="PANTHER" id="PTHR43141">
    <property type="entry name" value="CYTOCHROME BD2 SUBUNIT II"/>
    <property type="match status" value="1"/>
</dbReference>
<keyword evidence="3" id="KW-0813">Transport</keyword>
<dbReference type="Proteomes" id="UP000427071">
    <property type="component" value="Chromosome"/>
</dbReference>
<dbReference type="EMBL" id="CP046452">
    <property type="protein sequence ID" value="QGU01335.1"/>
    <property type="molecule type" value="Genomic_DNA"/>
</dbReference>
<comment type="subcellular location">
    <subcellularLocation>
        <location evidence="1">Cell membrane</location>
        <topology evidence="1">Multi-pass membrane protein</topology>
    </subcellularLocation>
</comment>
<comment type="similarity">
    <text evidence="2">Belongs to the cytochrome ubiquinol oxidase subunit 2 family.</text>
</comment>
<dbReference type="GO" id="GO:0019646">
    <property type="term" value="P:aerobic electron transport chain"/>
    <property type="evidence" value="ECO:0007669"/>
    <property type="project" value="TreeGrafter"/>
</dbReference>
<feature type="transmembrane region" description="Helical" evidence="12">
    <location>
        <begin position="80"/>
        <end position="97"/>
    </location>
</feature>
<protein>
    <submittedName>
        <fullName evidence="13">Cytochrome bd-I ubiquinol oxidase subunit 2</fullName>
    </submittedName>
</protein>
<proteinExistence type="inferred from homology"/>
<evidence type="ECO:0000256" key="6">
    <source>
        <dbReference type="ARBA" id="ARBA00022692"/>
    </source>
</evidence>
<dbReference type="GO" id="GO:0009055">
    <property type="term" value="F:electron transfer activity"/>
    <property type="evidence" value="ECO:0007669"/>
    <property type="project" value="TreeGrafter"/>
</dbReference>